<dbReference type="Proteomes" id="UP000053599">
    <property type="component" value="Unassembled WGS sequence"/>
</dbReference>
<dbReference type="AlphaFoldDB" id="A0A0D1YXP9"/>
<organism evidence="1 2">
    <name type="scientific">Exophiala sideris</name>
    <dbReference type="NCBI Taxonomy" id="1016849"/>
    <lineage>
        <taxon>Eukaryota</taxon>
        <taxon>Fungi</taxon>
        <taxon>Dikarya</taxon>
        <taxon>Ascomycota</taxon>
        <taxon>Pezizomycotina</taxon>
        <taxon>Eurotiomycetes</taxon>
        <taxon>Chaetothyriomycetidae</taxon>
        <taxon>Chaetothyriales</taxon>
        <taxon>Herpotrichiellaceae</taxon>
        <taxon>Exophiala</taxon>
    </lineage>
</organism>
<protein>
    <recommendedName>
        <fullName evidence="3">ABM domain-containing protein</fullName>
    </recommendedName>
</protein>
<reference evidence="1 2" key="1">
    <citation type="submission" date="2015-01" db="EMBL/GenBank/DDBJ databases">
        <title>The Genome Sequence of Exophiala sideris CBS121828.</title>
        <authorList>
            <consortium name="The Broad Institute Genomics Platform"/>
            <person name="Cuomo C."/>
            <person name="de Hoog S."/>
            <person name="Gorbushina A."/>
            <person name="Stielow B."/>
            <person name="Teixiera M."/>
            <person name="Abouelleil A."/>
            <person name="Chapman S.B."/>
            <person name="Priest M."/>
            <person name="Young S.K."/>
            <person name="Wortman J."/>
            <person name="Nusbaum C."/>
            <person name="Birren B."/>
        </authorList>
    </citation>
    <scope>NUCLEOTIDE SEQUENCE [LARGE SCALE GENOMIC DNA]</scope>
    <source>
        <strain evidence="1 2">CBS 121828</strain>
    </source>
</reference>
<name>A0A0D1YXP9_9EURO</name>
<accession>A0A0D1YXP9</accession>
<dbReference type="HOGENOM" id="CLU_1245396_0_0_1"/>
<proteinExistence type="predicted"/>
<gene>
    <name evidence="1" type="ORF">PV11_07086</name>
</gene>
<evidence type="ECO:0008006" key="3">
    <source>
        <dbReference type="Google" id="ProtNLM"/>
    </source>
</evidence>
<evidence type="ECO:0000313" key="1">
    <source>
        <dbReference type="EMBL" id="KIV79533.1"/>
    </source>
</evidence>
<dbReference type="OrthoDB" id="4134548at2759"/>
<evidence type="ECO:0000313" key="2">
    <source>
        <dbReference type="Proteomes" id="UP000053599"/>
    </source>
</evidence>
<dbReference type="Gene3D" id="3.30.70.100">
    <property type="match status" value="1"/>
</dbReference>
<sequence length="206" mass="22653">MPLIELATVRLKATDPIPPPSFKETWTEALRGASSAAGIPFHLYRSTTDQSVYYLLGGWRAGADHIAFPNTPAALDLAKAIGVFMTVDIVRHISGDIAPLGPRPQRERLTVSVRKVPVAHAGKWESEWMEKGVGGWDESATVQKQHAAFRKMGELTNSVEAFGGTDVETFKEWIWVECATDAFNNEAAGQSIETETETFEMEYVIG</sequence>
<dbReference type="EMBL" id="KN846953">
    <property type="protein sequence ID" value="KIV79533.1"/>
    <property type="molecule type" value="Genomic_DNA"/>
</dbReference>